<keyword evidence="2" id="KW-1185">Reference proteome</keyword>
<dbReference type="Proteomes" id="UP001243330">
    <property type="component" value="Unassembled WGS sequence"/>
</dbReference>
<sequence length="55" mass="6328">MSAWCSVWRLDKAEIFSCPEWRPASIKHDAPLHRLMGNLLLFGSRLAPRLSPRIP</sequence>
<evidence type="ECO:0000313" key="2">
    <source>
        <dbReference type="Proteomes" id="UP001243330"/>
    </source>
</evidence>
<evidence type="ECO:0000313" key="1">
    <source>
        <dbReference type="EMBL" id="KAK1843290.1"/>
    </source>
</evidence>
<dbReference type="AlphaFoldDB" id="A0AAD9A9A3"/>
<dbReference type="EMBL" id="JAQOWY010000366">
    <property type="protein sequence ID" value="KAK1843290.1"/>
    <property type="molecule type" value="Genomic_DNA"/>
</dbReference>
<protein>
    <submittedName>
        <fullName evidence="1">Uncharacterized protein</fullName>
    </submittedName>
</protein>
<name>A0AAD9A9A3_9PEZI</name>
<gene>
    <name evidence="1" type="ORF">CCHR01_14088</name>
</gene>
<reference evidence="1" key="1">
    <citation type="submission" date="2023-01" db="EMBL/GenBank/DDBJ databases">
        <title>Colletotrichum chrysophilum M932 genome sequence.</title>
        <authorList>
            <person name="Baroncelli R."/>
        </authorList>
    </citation>
    <scope>NUCLEOTIDE SEQUENCE</scope>
    <source>
        <strain evidence="1">M932</strain>
    </source>
</reference>
<proteinExistence type="predicted"/>
<accession>A0AAD9A9A3</accession>
<comment type="caution">
    <text evidence="1">The sequence shown here is derived from an EMBL/GenBank/DDBJ whole genome shotgun (WGS) entry which is preliminary data.</text>
</comment>
<organism evidence="1 2">
    <name type="scientific">Colletotrichum chrysophilum</name>
    <dbReference type="NCBI Taxonomy" id="1836956"/>
    <lineage>
        <taxon>Eukaryota</taxon>
        <taxon>Fungi</taxon>
        <taxon>Dikarya</taxon>
        <taxon>Ascomycota</taxon>
        <taxon>Pezizomycotina</taxon>
        <taxon>Sordariomycetes</taxon>
        <taxon>Hypocreomycetidae</taxon>
        <taxon>Glomerellales</taxon>
        <taxon>Glomerellaceae</taxon>
        <taxon>Colletotrichum</taxon>
        <taxon>Colletotrichum gloeosporioides species complex</taxon>
    </lineage>
</organism>